<evidence type="ECO:0000313" key="3">
    <source>
        <dbReference type="Proteomes" id="UP000326837"/>
    </source>
</evidence>
<dbReference type="InterPro" id="IPR024775">
    <property type="entry name" value="DinB-like"/>
</dbReference>
<evidence type="ECO:0000313" key="2">
    <source>
        <dbReference type="EMBL" id="BBO32564.1"/>
    </source>
</evidence>
<keyword evidence="3" id="KW-1185">Reference proteome</keyword>
<accession>A0A5K7X753</accession>
<protein>
    <recommendedName>
        <fullName evidence="1">DinB-like domain-containing protein</fullName>
    </recommendedName>
</protein>
<gene>
    <name evidence="2" type="ORF">PLANPX_2176</name>
</gene>
<dbReference type="RefSeq" id="WP_152098511.1">
    <property type="nucleotide sequence ID" value="NZ_AP021861.1"/>
</dbReference>
<reference evidence="3" key="1">
    <citation type="submission" date="2019-10" db="EMBL/GenBank/DDBJ databases">
        <title>Lacipirellula parvula gen. nov., sp. nov., representing a lineage of planctomycetes widespread in freshwater anoxic habitats, and description of the family Lacipirellulaceae.</title>
        <authorList>
            <person name="Dedysh S.N."/>
            <person name="Kulichevskaya I.S."/>
            <person name="Beletsky A.V."/>
            <person name="Rakitin A.L."/>
            <person name="Mardanov A.V."/>
            <person name="Ivanova A.A."/>
            <person name="Saltykova V.X."/>
            <person name="Rijpstra W.I.C."/>
            <person name="Sinninghe Damste J.S."/>
            <person name="Ravin N.V."/>
        </authorList>
    </citation>
    <scope>NUCLEOTIDE SEQUENCE [LARGE SCALE GENOMIC DNA]</scope>
    <source>
        <strain evidence="3">PX69</strain>
    </source>
</reference>
<dbReference type="Gene3D" id="1.20.120.450">
    <property type="entry name" value="dinb family like domain"/>
    <property type="match status" value="1"/>
</dbReference>
<dbReference type="KEGG" id="lpav:PLANPX_2176"/>
<dbReference type="SUPFAM" id="SSF109854">
    <property type="entry name" value="DinB/YfiT-like putative metalloenzymes"/>
    <property type="match status" value="1"/>
</dbReference>
<name>A0A5K7X753_9BACT</name>
<dbReference type="EMBL" id="AP021861">
    <property type="protein sequence ID" value="BBO32564.1"/>
    <property type="molecule type" value="Genomic_DNA"/>
</dbReference>
<evidence type="ECO:0000259" key="1">
    <source>
        <dbReference type="Pfam" id="PF12867"/>
    </source>
</evidence>
<proteinExistence type="predicted"/>
<dbReference type="InterPro" id="IPR034660">
    <property type="entry name" value="DinB/YfiT-like"/>
</dbReference>
<organism evidence="2 3">
    <name type="scientific">Lacipirellula parvula</name>
    <dbReference type="NCBI Taxonomy" id="2650471"/>
    <lineage>
        <taxon>Bacteria</taxon>
        <taxon>Pseudomonadati</taxon>
        <taxon>Planctomycetota</taxon>
        <taxon>Planctomycetia</taxon>
        <taxon>Pirellulales</taxon>
        <taxon>Lacipirellulaceae</taxon>
        <taxon>Lacipirellula</taxon>
    </lineage>
</organism>
<dbReference type="AlphaFoldDB" id="A0A5K7X753"/>
<sequence length="163" mass="17737">MDAKQVLETSLNSGLGILKMYLSDLDDAALLERPGPGCNNLAWQLGHLITSEAGLIESVSPGNGFKLPDGFAEAHAKDKCHVDDPAAFLTKQAYIDLYDGARETTKRVLRELPPERLEDPSPERLRKFVPTVAAMFGLLGAHPLLHAGQFAVVRRKLGKPVVL</sequence>
<feature type="domain" description="DinB-like" evidence="1">
    <location>
        <begin position="20"/>
        <end position="149"/>
    </location>
</feature>
<dbReference type="Proteomes" id="UP000326837">
    <property type="component" value="Chromosome"/>
</dbReference>
<dbReference type="Pfam" id="PF12867">
    <property type="entry name" value="DinB_2"/>
    <property type="match status" value="1"/>
</dbReference>